<dbReference type="InterPro" id="IPR036259">
    <property type="entry name" value="MFS_trans_sf"/>
</dbReference>
<evidence type="ECO:0000313" key="9">
    <source>
        <dbReference type="Proteomes" id="UP000289260"/>
    </source>
</evidence>
<feature type="transmembrane region" description="Helical" evidence="6">
    <location>
        <begin position="153"/>
        <end position="178"/>
    </location>
</feature>
<proteinExistence type="predicted"/>
<feature type="transmembrane region" description="Helical" evidence="6">
    <location>
        <begin position="33"/>
        <end position="50"/>
    </location>
</feature>
<feature type="domain" description="Major facilitator superfamily (MFS) profile" evidence="7">
    <location>
        <begin position="229"/>
        <end position="422"/>
    </location>
</feature>
<accession>A0A4P6KH50</accession>
<evidence type="ECO:0000256" key="5">
    <source>
        <dbReference type="SAM" id="MobiDB-lite"/>
    </source>
</evidence>
<feature type="transmembrane region" description="Helical" evidence="6">
    <location>
        <begin position="329"/>
        <end position="353"/>
    </location>
</feature>
<dbReference type="InterPro" id="IPR052524">
    <property type="entry name" value="MFS_Cyanate_Porter"/>
</dbReference>
<dbReference type="EMBL" id="CP035806">
    <property type="protein sequence ID" value="QBE48854.1"/>
    <property type="molecule type" value="Genomic_DNA"/>
</dbReference>
<keyword evidence="2 6" id="KW-0812">Transmembrane</keyword>
<dbReference type="Proteomes" id="UP000289260">
    <property type="component" value="Chromosome"/>
</dbReference>
<evidence type="ECO:0000256" key="6">
    <source>
        <dbReference type="SAM" id="Phobius"/>
    </source>
</evidence>
<dbReference type="Pfam" id="PF07690">
    <property type="entry name" value="MFS_1"/>
    <property type="match status" value="1"/>
</dbReference>
<evidence type="ECO:0000256" key="3">
    <source>
        <dbReference type="ARBA" id="ARBA00022989"/>
    </source>
</evidence>
<keyword evidence="3 6" id="KW-1133">Transmembrane helix</keyword>
<feature type="transmembrane region" description="Helical" evidence="6">
    <location>
        <begin position="234"/>
        <end position="256"/>
    </location>
</feature>
<dbReference type="GO" id="GO:0005886">
    <property type="term" value="C:plasma membrane"/>
    <property type="evidence" value="ECO:0007669"/>
    <property type="project" value="UniProtKB-SubCell"/>
</dbReference>
<feature type="transmembrane region" description="Helical" evidence="6">
    <location>
        <begin position="301"/>
        <end position="323"/>
    </location>
</feature>
<feature type="region of interest" description="Disordered" evidence="5">
    <location>
        <begin position="1"/>
        <end position="27"/>
    </location>
</feature>
<name>A0A4P6KH50_9MICO</name>
<dbReference type="PANTHER" id="PTHR23523">
    <property type="match status" value="1"/>
</dbReference>
<evidence type="ECO:0000259" key="7">
    <source>
        <dbReference type="PROSITE" id="PS50850"/>
    </source>
</evidence>
<organism evidence="8 9">
    <name type="scientific">Leucobacter triazinivorans</name>
    <dbReference type="NCBI Taxonomy" id="1784719"/>
    <lineage>
        <taxon>Bacteria</taxon>
        <taxon>Bacillati</taxon>
        <taxon>Actinomycetota</taxon>
        <taxon>Actinomycetes</taxon>
        <taxon>Micrococcales</taxon>
        <taxon>Microbacteriaceae</taxon>
        <taxon>Leucobacter</taxon>
    </lineage>
</organism>
<dbReference type="PROSITE" id="PS50850">
    <property type="entry name" value="MFS"/>
    <property type="match status" value="1"/>
</dbReference>
<dbReference type="KEGG" id="ltr:EVS81_08425"/>
<comment type="subcellular location">
    <subcellularLocation>
        <location evidence="1">Cell membrane</location>
        <topology evidence="1">Multi-pass membrane protein</topology>
    </subcellularLocation>
</comment>
<evidence type="ECO:0000256" key="2">
    <source>
        <dbReference type="ARBA" id="ARBA00022692"/>
    </source>
</evidence>
<feature type="transmembrane region" description="Helical" evidence="6">
    <location>
        <begin position="365"/>
        <end position="382"/>
    </location>
</feature>
<dbReference type="GO" id="GO:0022857">
    <property type="term" value="F:transmembrane transporter activity"/>
    <property type="evidence" value="ECO:0007669"/>
    <property type="project" value="InterPro"/>
</dbReference>
<feature type="transmembrane region" description="Helical" evidence="6">
    <location>
        <begin position="97"/>
        <end position="115"/>
    </location>
</feature>
<feature type="transmembrane region" description="Helical" evidence="6">
    <location>
        <begin position="121"/>
        <end position="141"/>
    </location>
</feature>
<dbReference type="InterPro" id="IPR011701">
    <property type="entry name" value="MFS"/>
</dbReference>
<gene>
    <name evidence="8" type="ORF">EVS81_08425</name>
</gene>
<reference evidence="8 9" key="1">
    <citation type="submission" date="2019-02" db="EMBL/GenBank/DDBJ databases">
        <authorList>
            <person name="Sun L."/>
            <person name="Pan D."/>
            <person name="Wu X."/>
        </authorList>
    </citation>
    <scope>NUCLEOTIDE SEQUENCE [LARGE SCALE GENOMIC DNA]</scope>
    <source>
        <strain evidence="8 9">JW-1</strain>
    </source>
</reference>
<evidence type="ECO:0000256" key="4">
    <source>
        <dbReference type="ARBA" id="ARBA00023136"/>
    </source>
</evidence>
<feature type="compositionally biased region" description="Low complexity" evidence="5">
    <location>
        <begin position="10"/>
        <end position="26"/>
    </location>
</feature>
<feature type="transmembrane region" description="Helical" evidence="6">
    <location>
        <begin position="388"/>
        <end position="408"/>
    </location>
</feature>
<dbReference type="SUPFAM" id="SSF103473">
    <property type="entry name" value="MFS general substrate transporter"/>
    <property type="match status" value="1"/>
</dbReference>
<keyword evidence="4 6" id="KW-0472">Membrane</keyword>
<feature type="transmembrane region" description="Helical" evidence="6">
    <location>
        <begin position="268"/>
        <end position="289"/>
    </location>
</feature>
<dbReference type="PANTHER" id="PTHR23523:SF2">
    <property type="entry name" value="2-NITROIMIDAZOLE TRANSPORTER"/>
    <property type="match status" value="1"/>
</dbReference>
<dbReference type="InterPro" id="IPR020846">
    <property type="entry name" value="MFS_dom"/>
</dbReference>
<dbReference type="Gene3D" id="1.20.1250.20">
    <property type="entry name" value="MFS general substrate transporter like domains"/>
    <property type="match status" value="2"/>
</dbReference>
<dbReference type="AlphaFoldDB" id="A0A4P6KH50"/>
<evidence type="ECO:0000313" key="8">
    <source>
        <dbReference type="EMBL" id="QBE48854.1"/>
    </source>
</evidence>
<feature type="transmembrane region" description="Helical" evidence="6">
    <location>
        <begin position="190"/>
        <end position="213"/>
    </location>
</feature>
<keyword evidence="9" id="KW-1185">Reference proteome</keyword>
<dbReference type="OrthoDB" id="5317164at2"/>
<protein>
    <submittedName>
        <fullName evidence="8">MFS transporter</fullName>
    </submittedName>
</protein>
<evidence type="ECO:0000256" key="1">
    <source>
        <dbReference type="ARBA" id="ARBA00004651"/>
    </source>
</evidence>
<feature type="transmembrane region" description="Helical" evidence="6">
    <location>
        <begin position="62"/>
        <end position="85"/>
    </location>
</feature>
<sequence length="422" mass="42168">MRETPRRPSPLRSVCSSSRSGCSMSTPERRHGIAAGVLILAVGLSVRYPITSVSPLLGEIAATYGLSASGLAVLSAIPVLLFGLASPLAPLLVSRLGLTRSISVLLAALAAATLLRPLSPSLLFSGTVAIGAAIAILGILAPQVIRHALAARGGFWTGVYTTSFGVSAAAGAALAVPLLHVFDDRVAPALMSWGIPLLIAVGLALAFGPRVGAGPAARGAAKKIAHGSVFRTRGIWAVTGFFGCQALIYFSLTAWLPTIAVDRGMPAPQAGLLLAWMSVAGLPASLLAPTLAGRRSLRTKLIVGVGVLSMLGIAGLALGPLALAPLMVAVLGVAQSAAFGLAIALIVFTAPSAAQTAAFSATSQGIGYAAAALGPLLLGVLVQAGVEWSAAVLLLAVAAAGELAFGVIGSRASLGEDPAGRS</sequence>